<dbReference type="InterPro" id="IPR050367">
    <property type="entry name" value="APC_superfamily"/>
</dbReference>
<keyword evidence="3" id="KW-1003">Cell membrane</keyword>
<dbReference type="OrthoDB" id="3170677at2"/>
<evidence type="ECO:0000256" key="1">
    <source>
        <dbReference type="ARBA" id="ARBA00004651"/>
    </source>
</evidence>
<keyword evidence="2" id="KW-0813">Transport</keyword>
<gene>
    <name evidence="7" type="ORF">B1B09_05945</name>
</gene>
<keyword evidence="5" id="KW-1133">Transmembrane helix</keyword>
<reference evidence="7 8" key="1">
    <citation type="submission" date="2017-02" db="EMBL/GenBank/DDBJ databases">
        <title>Prevalence of linear plasmids in Cutibacterium acnes isolates obtained from cancerous prostatic tissue.</title>
        <authorList>
            <person name="Davidsson S."/>
            <person name="Bruggemann H."/>
        </authorList>
    </citation>
    <scope>NUCLEOTIDE SEQUENCE [LARGE SCALE GENOMIC DNA]</scope>
    <source>
        <strain evidence="7 8">11-78</strain>
    </source>
</reference>
<keyword evidence="4" id="KW-0812">Transmembrane</keyword>
<comment type="subcellular location">
    <subcellularLocation>
        <location evidence="1">Cell membrane</location>
        <topology evidence="1">Multi-pass membrane protein</topology>
    </subcellularLocation>
</comment>
<dbReference type="GO" id="GO:0022857">
    <property type="term" value="F:transmembrane transporter activity"/>
    <property type="evidence" value="ECO:0007669"/>
    <property type="project" value="InterPro"/>
</dbReference>
<dbReference type="Pfam" id="PF13520">
    <property type="entry name" value="AA_permease_2"/>
    <property type="match status" value="1"/>
</dbReference>
<evidence type="ECO:0000256" key="4">
    <source>
        <dbReference type="ARBA" id="ARBA00022692"/>
    </source>
</evidence>
<dbReference type="GeneID" id="92856164"/>
<organism evidence="7 8">
    <name type="scientific">Cutibacterium acnes</name>
    <name type="common">Propionibacterium acnes</name>
    <dbReference type="NCBI Taxonomy" id="1747"/>
    <lineage>
        <taxon>Bacteria</taxon>
        <taxon>Bacillati</taxon>
        <taxon>Actinomycetota</taxon>
        <taxon>Actinomycetes</taxon>
        <taxon>Propionibacteriales</taxon>
        <taxon>Propionibacteriaceae</taxon>
        <taxon>Cutibacterium</taxon>
    </lineage>
</organism>
<evidence type="ECO:0000313" key="8">
    <source>
        <dbReference type="Proteomes" id="UP000226191"/>
    </source>
</evidence>
<evidence type="ECO:0000256" key="5">
    <source>
        <dbReference type="ARBA" id="ARBA00022989"/>
    </source>
</evidence>
<dbReference type="EMBL" id="MVCE01000002">
    <property type="protein sequence ID" value="PGF35134.1"/>
    <property type="molecule type" value="Genomic_DNA"/>
</dbReference>
<dbReference type="Gene3D" id="1.20.1740.10">
    <property type="entry name" value="Amino acid/polyamine transporter I"/>
    <property type="match status" value="1"/>
</dbReference>
<evidence type="ECO:0000256" key="2">
    <source>
        <dbReference type="ARBA" id="ARBA00022448"/>
    </source>
</evidence>
<dbReference type="AlphaFoldDB" id="A0A8B2VI72"/>
<comment type="caution">
    <text evidence="7">The sequence shown here is derived from an EMBL/GenBank/DDBJ whole genome shotgun (WGS) entry which is preliminary data.</text>
</comment>
<dbReference type="Proteomes" id="UP000226191">
    <property type="component" value="Unassembled WGS sequence"/>
</dbReference>
<evidence type="ECO:0000256" key="3">
    <source>
        <dbReference type="ARBA" id="ARBA00022475"/>
    </source>
</evidence>
<evidence type="ECO:0000256" key="6">
    <source>
        <dbReference type="ARBA" id="ARBA00023136"/>
    </source>
</evidence>
<dbReference type="GO" id="GO:0005886">
    <property type="term" value="C:plasma membrane"/>
    <property type="evidence" value="ECO:0007669"/>
    <property type="project" value="UniProtKB-SubCell"/>
</dbReference>
<proteinExistence type="predicted"/>
<dbReference type="PANTHER" id="PTHR42770:SF15">
    <property type="entry name" value="GLUTAMATE_GAMMA-AMINOBUTYRATE ANTIPORTER-RELATED"/>
    <property type="match status" value="1"/>
</dbReference>
<dbReference type="PIRSF" id="PIRSF006060">
    <property type="entry name" value="AA_transporter"/>
    <property type="match status" value="1"/>
</dbReference>
<sequence length="517" mass="55776">MAEVKNSQLTAHNDTDMAKDQTKVLQRTLNRFDIVFLIVSAVVGLEMLGSVSAEGPETFTWLVFLIIVFLIPYSLIFAETGSAFVGEGGVYLWTRRAFGRPAAAVTSVFTWITQPVWVGGSMAFLNAEAARNHLVHFSAGSAGDYLFKLAFIWLTVFAAILSLAKAKWIPTAGAFFKISFLCLFLVTAAVYATQHGVQPLSLGSFSPTLRGFITLTPLLLFAFLGFEGGSSASGEMRNAQHDVSVSVLRSATMAGIFYLLPVATILLVLPPSDIDGVSGLLKAVNTVFSVYGPAAEPMMVLALVMFTLANIGQGAAWMIMSDRMQAMAAADGSFFGGFFGKFHPRLGTPVHVNLLSGIVSTLFMLAAMELTGSSADLFNVVLGVAVTTYLFSYLLIIPAAAKLRLSEPDVERPFRAGPNWFFILMCVVTTTFVAFGSWVSIFPGTLEALVGMPHDFSKAQGVSYASFEALTLGTLAFIIVMALIGYWRGAPLRRSGISTESLNQTSTEVHRRERTCD</sequence>
<dbReference type="InterPro" id="IPR002293">
    <property type="entry name" value="AA/rel_permease1"/>
</dbReference>
<accession>A0A8B2VI72</accession>
<name>A0A8B2VI72_CUTAC</name>
<keyword evidence="6" id="KW-0472">Membrane</keyword>
<protein>
    <submittedName>
        <fullName evidence="7">Amino acid permease</fullName>
    </submittedName>
</protein>
<dbReference type="PANTHER" id="PTHR42770">
    <property type="entry name" value="AMINO ACID TRANSPORTER-RELATED"/>
    <property type="match status" value="1"/>
</dbReference>
<evidence type="ECO:0000313" key="7">
    <source>
        <dbReference type="EMBL" id="PGF35134.1"/>
    </source>
</evidence>
<dbReference type="RefSeq" id="WP_002517073.1">
    <property type="nucleotide sequence ID" value="NZ_AP022844.1"/>
</dbReference>